<comment type="similarity">
    <text evidence="7">Belongs to the binding-protein-dependent transport system permease family.</text>
</comment>
<feature type="transmembrane region" description="Helical" evidence="7">
    <location>
        <begin position="99"/>
        <end position="120"/>
    </location>
</feature>
<reference evidence="9" key="1">
    <citation type="submission" date="2022-04" db="EMBL/GenBank/DDBJ databases">
        <title>Diverse halophilic archaea isolated from saline environments.</title>
        <authorList>
            <person name="Cui H.-L."/>
        </authorList>
    </citation>
    <scope>NUCLEOTIDE SEQUENCE</scope>
    <source>
        <strain evidence="9">XZYJT40</strain>
    </source>
</reference>
<sequence length="312" mass="34544">MLVNRRRYILYRLTWTVVGAWGALTTIFLAFALTPDPNQYCLGSGCRELYREARNYDVPIHERYFSWMESLLRLDLGTTVRGEPITGVLGDASLVTGLYLVPAVVFAVVVGVGVGTYVAMNPESRLLRAVRGASYLGFAVPTFVAAEALFLVAEHWLQWYNFSYEPKMALFTGRNLAALVLPGLVLTVNLLAVQLRYAQSESVEILQEDFVRTLRATGADTTDFARHVLKNAASSLLSLFFSELVGVMFVVVVVVEVIFGVPGVGSLLFEAIQNRDAALILSTTIFPILLVMFGNLLQDVAYVYIDPRVEVE</sequence>
<protein>
    <submittedName>
        <fullName evidence="9">ABC transporter permease</fullName>
    </submittedName>
</protein>
<evidence type="ECO:0000256" key="6">
    <source>
        <dbReference type="ARBA" id="ARBA00023136"/>
    </source>
</evidence>
<dbReference type="KEGG" id="haxz:M0R88_09480"/>
<dbReference type="GeneID" id="72190085"/>
<dbReference type="Pfam" id="PF00528">
    <property type="entry name" value="BPD_transp_1"/>
    <property type="match status" value="1"/>
</dbReference>
<feature type="transmembrane region" description="Helical" evidence="7">
    <location>
        <begin position="173"/>
        <end position="192"/>
    </location>
</feature>
<dbReference type="Proteomes" id="UP000830434">
    <property type="component" value="Chromosome"/>
</dbReference>
<evidence type="ECO:0000256" key="2">
    <source>
        <dbReference type="ARBA" id="ARBA00022448"/>
    </source>
</evidence>
<evidence type="ECO:0000256" key="4">
    <source>
        <dbReference type="ARBA" id="ARBA00022692"/>
    </source>
</evidence>
<dbReference type="GO" id="GO:0055085">
    <property type="term" value="P:transmembrane transport"/>
    <property type="evidence" value="ECO:0007669"/>
    <property type="project" value="InterPro"/>
</dbReference>
<dbReference type="EMBL" id="CP096658">
    <property type="protein sequence ID" value="UPV98764.1"/>
    <property type="molecule type" value="Genomic_DNA"/>
</dbReference>
<name>A0A8U0IDC2_9EURY</name>
<evidence type="ECO:0000313" key="10">
    <source>
        <dbReference type="Proteomes" id="UP000830434"/>
    </source>
</evidence>
<feature type="domain" description="ABC transmembrane type-1" evidence="8">
    <location>
        <begin position="93"/>
        <end position="298"/>
    </location>
</feature>
<feature type="transmembrane region" description="Helical" evidence="7">
    <location>
        <begin position="236"/>
        <end position="259"/>
    </location>
</feature>
<dbReference type="AlphaFoldDB" id="A0A8U0IDC2"/>
<dbReference type="PANTHER" id="PTHR43163:SF7">
    <property type="entry name" value="DIPEPTIDE-TRANSPORT INTEGRAL MEMBRANE PROTEIN ABC TRANSPORTER DPPB-RELATED"/>
    <property type="match status" value="1"/>
</dbReference>
<dbReference type="RefSeq" id="WP_248653272.1">
    <property type="nucleotide sequence ID" value="NZ_CP096658.1"/>
</dbReference>
<dbReference type="PANTHER" id="PTHR43163">
    <property type="entry name" value="DIPEPTIDE TRANSPORT SYSTEM PERMEASE PROTEIN DPPB-RELATED"/>
    <property type="match status" value="1"/>
</dbReference>
<keyword evidence="2 7" id="KW-0813">Transport</keyword>
<keyword evidence="3" id="KW-1003">Cell membrane</keyword>
<accession>A0A8U0IDC2</accession>
<organism evidence="9 10">
    <name type="scientific">Halorussus gelatinilyticus</name>
    <dbReference type="NCBI Taxonomy" id="2937524"/>
    <lineage>
        <taxon>Archaea</taxon>
        <taxon>Methanobacteriati</taxon>
        <taxon>Methanobacteriota</taxon>
        <taxon>Stenosarchaea group</taxon>
        <taxon>Halobacteria</taxon>
        <taxon>Halobacteriales</taxon>
        <taxon>Haladaptataceae</taxon>
        <taxon>Halorussus</taxon>
    </lineage>
</organism>
<keyword evidence="10" id="KW-1185">Reference proteome</keyword>
<gene>
    <name evidence="9" type="ORF">M0R88_09480</name>
</gene>
<keyword evidence="5 7" id="KW-1133">Transmembrane helix</keyword>
<proteinExistence type="inferred from homology"/>
<evidence type="ECO:0000259" key="8">
    <source>
        <dbReference type="PROSITE" id="PS50928"/>
    </source>
</evidence>
<evidence type="ECO:0000256" key="5">
    <source>
        <dbReference type="ARBA" id="ARBA00022989"/>
    </source>
</evidence>
<feature type="transmembrane region" description="Helical" evidence="7">
    <location>
        <begin position="132"/>
        <end position="153"/>
    </location>
</feature>
<feature type="transmembrane region" description="Helical" evidence="7">
    <location>
        <begin position="279"/>
        <end position="297"/>
    </location>
</feature>
<dbReference type="InterPro" id="IPR035906">
    <property type="entry name" value="MetI-like_sf"/>
</dbReference>
<dbReference type="PROSITE" id="PS50928">
    <property type="entry name" value="ABC_TM1"/>
    <property type="match status" value="1"/>
</dbReference>
<evidence type="ECO:0000313" key="9">
    <source>
        <dbReference type="EMBL" id="UPV98764.1"/>
    </source>
</evidence>
<keyword evidence="6 7" id="KW-0472">Membrane</keyword>
<evidence type="ECO:0000256" key="1">
    <source>
        <dbReference type="ARBA" id="ARBA00004651"/>
    </source>
</evidence>
<dbReference type="GO" id="GO:0005886">
    <property type="term" value="C:plasma membrane"/>
    <property type="evidence" value="ECO:0007669"/>
    <property type="project" value="UniProtKB-SubCell"/>
</dbReference>
<dbReference type="SUPFAM" id="SSF161098">
    <property type="entry name" value="MetI-like"/>
    <property type="match status" value="1"/>
</dbReference>
<evidence type="ECO:0000256" key="3">
    <source>
        <dbReference type="ARBA" id="ARBA00022475"/>
    </source>
</evidence>
<feature type="transmembrane region" description="Helical" evidence="7">
    <location>
        <begin position="12"/>
        <end position="33"/>
    </location>
</feature>
<dbReference type="InterPro" id="IPR000515">
    <property type="entry name" value="MetI-like"/>
</dbReference>
<comment type="subcellular location">
    <subcellularLocation>
        <location evidence="1 7">Cell membrane</location>
        <topology evidence="1 7">Multi-pass membrane protein</topology>
    </subcellularLocation>
</comment>
<evidence type="ECO:0000256" key="7">
    <source>
        <dbReference type="RuleBase" id="RU363032"/>
    </source>
</evidence>
<dbReference type="Gene3D" id="1.10.3720.10">
    <property type="entry name" value="MetI-like"/>
    <property type="match status" value="1"/>
</dbReference>
<keyword evidence="4 7" id="KW-0812">Transmembrane</keyword>